<dbReference type="Pfam" id="PF12833">
    <property type="entry name" value="HTH_18"/>
    <property type="match status" value="1"/>
</dbReference>
<evidence type="ECO:0000313" key="5">
    <source>
        <dbReference type="EMBL" id="NPD90789.1"/>
    </source>
</evidence>
<dbReference type="Proteomes" id="UP000714420">
    <property type="component" value="Unassembled WGS sequence"/>
</dbReference>
<evidence type="ECO:0000259" key="4">
    <source>
        <dbReference type="PROSITE" id="PS01124"/>
    </source>
</evidence>
<proteinExistence type="predicted"/>
<sequence>MIIKTIHTINMNFLEEFGMADYSNGDIIIMADTKALPHNDSPFQIDMMLIMACTKGSIRFDINGATYTARKGDIAIFSPKTLITSLKGTDDFSYRIIGLSYNAIQHSLIANKKIWNLMKYVTENPIVHLSLSKQVMAERYYSLLTYKMKQRETKYHKEMMNALHLYIFYEIYEVMEPLIEKNTPKKEILRQGDFLFKRFIELLTMSKGKERSVNRYAEQLCVTPKYLSAVSKRTSGKTALEWIHKYTIGEITQQLKYTDKTIKEISDGLEFPNLSFFGKFVKSHLGMSPTEFRKQDNLKERF</sequence>
<dbReference type="SMART" id="SM00342">
    <property type="entry name" value="HTH_ARAC"/>
    <property type="match status" value="1"/>
</dbReference>
<dbReference type="Gene3D" id="1.10.10.60">
    <property type="entry name" value="Homeodomain-like"/>
    <property type="match status" value="1"/>
</dbReference>
<dbReference type="RefSeq" id="WP_172272005.1">
    <property type="nucleotide sequence ID" value="NZ_CASGMU010000015.1"/>
</dbReference>
<dbReference type="Pfam" id="PF02311">
    <property type="entry name" value="AraC_binding"/>
    <property type="match status" value="1"/>
</dbReference>
<dbReference type="InterPro" id="IPR018060">
    <property type="entry name" value="HTH_AraC"/>
</dbReference>
<dbReference type="SUPFAM" id="SSF51215">
    <property type="entry name" value="Regulatory protein AraC"/>
    <property type="match status" value="1"/>
</dbReference>
<evidence type="ECO:0000256" key="2">
    <source>
        <dbReference type="ARBA" id="ARBA00023125"/>
    </source>
</evidence>
<dbReference type="InterPro" id="IPR009057">
    <property type="entry name" value="Homeodomain-like_sf"/>
</dbReference>
<keyword evidence="2" id="KW-0238">DNA-binding</keyword>
<accession>A0ABX2AIP1</accession>
<evidence type="ECO:0000256" key="1">
    <source>
        <dbReference type="ARBA" id="ARBA00023015"/>
    </source>
</evidence>
<evidence type="ECO:0000256" key="3">
    <source>
        <dbReference type="ARBA" id="ARBA00023163"/>
    </source>
</evidence>
<comment type="caution">
    <text evidence="5">The sequence shown here is derived from an EMBL/GenBank/DDBJ whole genome shotgun (WGS) entry which is preliminary data.</text>
</comment>
<dbReference type="InterPro" id="IPR003313">
    <property type="entry name" value="AraC-bd"/>
</dbReference>
<dbReference type="PANTHER" id="PTHR43280:SF32">
    <property type="entry name" value="TRANSCRIPTIONAL REGULATORY PROTEIN"/>
    <property type="match status" value="1"/>
</dbReference>
<evidence type="ECO:0000313" key="6">
    <source>
        <dbReference type="Proteomes" id="UP000714420"/>
    </source>
</evidence>
<feature type="domain" description="HTH araC/xylS-type" evidence="4">
    <location>
        <begin position="197"/>
        <end position="295"/>
    </location>
</feature>
<organism evidence="5 6">
    <name type="scientific">Xylanibacter muris</name>
    <dbReference type="NCBI Taxonomy" id="2736290"/>
    <lineage>
        <taxon>Bacteria</taxon>
        <taxon>Pseudomonadati</taxon>
        <taxon>Bacteroidota</taxon>
        <taxon>Bacteroidia</taxon>
        <taxon>Bacteroidales</taxon>
        <taxon>Prevotellaceae</taxon>
        <taxon>Xylanibacter</taxon>
    </lineage>
</organism>
<dbReference type="InterPro" id="IPR037923">
    <property type="entry name" value="HTH-like"/>
</dbReference>
<dbReference type="EMBL" id="JABKKF010000001">
    <property type="protein sequence ID" value="NPD90789.1"/>
    <property type="molecule type" value="Genomic_DNA"/>
</dbReference>
<dbReference type="PANTHER" id="PTHR43280">
    <property type="entry name" value="ARAC-FAMILY TRANSCRIPTIONAL REGULATOR"/>
    <property type="match status" value="1"/>
</dbReference>
<keyword evidence="3" id="KW-0804">Transcription</keyword>
<gene>
    <name evidence="5" type="ORF">HPS56_00185</name>
</gene>
<dbReference type="SUPFAM" id="SSF46689">
    <property type="entry name" value="Homeodomain-like"/>
    <property type="match status" value="1"/>
</dbReference>
<protein>
    <submittedName>
        <fullName evidence="5">AraC family transcriptional regulator</fullName>
    </submittedName>
</protein>
<reference evidence="5 6" key="1">
    <citation type="submission" date="2020-05" db="EMBL/GenBank/DDBJ databases">
        <title>Distinct polysaccharide utilization as determinants for interspecies competition between intestinal Prevotella spp.</title>
        <authorList>
            <person name="Galvez E.J.C."/>
            <person name="Iljazovic A."/>
            <person name="Strowig T."/>
        </authorList>
    </citation>
    <scope>NUCLEOTIDE SEQUENCE [LARGE SCALE GENOMIC DNA]</scope>
    <source>
        <strain evidence="5 6">PMUR</strain>
    </source>
</reference>
<keyword evidence="6" id="KW-1185">Reference proteome</keyword>
<name>A0ABX2AIP1_9BACT</name>
<dbReference type="PROSITE" id="PS01124">
    <property type="entry name" value="HTH_ARAC_FAMILY_2"/>
    <property type="match status" value="1"/>
</dbReference>
<keyword evidence="1" id="KW-0805">Transcription regulation</keyword>